<evidence type="ECO:0000256" key="5">
    <source>
        <dbReference type="ARBA" id="ARBA00023136"/>
    </source>
</evidence>
<evidence type="ECO:0000256" key="2">
    <source>
        <dbReference type="ARBA" id="ARBA00022741"/>
    </source>
</evidence>
<dbReference type="InterPro" id="IPR045063">
    <property type="entry name" value="Dynamin_N"/>
</dbReference>
<dbReference type="Pfam" id="PF00350">
    <property type="entry name" value="Dynamin_N"/>
    <property type="match status" value="2"/>
</dbReference>
<proteinExistence type="predicted"/>
<reference evidence="7 8" key="1">
    <citation type="submission" date="2018-06" db="EMBL/GenBank/DDBJ databases">
        <title>The draft genome sequences of strains SCU63 and S1.</title>
        <authorList>
            <person name="Gan L."/>
        </authorList>
    </citation>
    <scope>NUCLEOTIDE SEQUENCE [LARGE SCALE GENOMIC DNA]</scope>
    <source>
        <strain evidence="7 8">SCU63</strain>
    </source>
</reference>
<organism evidence="7 8">
    <name type="scientific">Planococcus halotolerans</name>
    <dbReference type="NCBI Taxonomy" id="2233542"/>
    <lineage>
        <taxon>Bacteria</taxon>
        <taxon>Bacillati</taxon>
        <taxon>Bacillota</taxon>
        <taxon>Bacilli</taxon>
        <taxon>Bacillales</taxon>
        <taxon>Caryophanaceae</taxon>
        <taxon>Planococcus</taxon>
    </lineage>
</organism>
<keyword evidence="2" id="KW-0547">Nucleotide-binding</keyword>
<dbReference type="GO" id="GO:0005525">
    <property type="term" value="F:GTP binding"/>
    <property type="evidence" value="ECO:0007669"/>
    <property type="project" value="UniProtKB-KW"/>
</dbReference>
<evidence type="ECO:0000256" key="4">
    <source>
        <dbReference type="ARBA" id="ARBA00023134"/>
    </source>
</evidence>
<evidence type="ECO:0000256" key="1">
    <source>
        <dbReference type="ARBA" id="ARBA00004370"/>
    </source>
</evidence>
<dbReference type="GO" id="GO:0003924">
    <property type="term" value="F:GTPase activity"/>
    <property type="evidence" value="ECO:0007669"/>
    <property type="project" value="InterPro"/>
</dbReference>
<evidence type="ECO:0000313" key="8">
    <source>
        <dbReference type="Proteomes" id="UP000251002"/>
    </source>
</evidence>
<dbReference type="PANTHER" id="PTHR10465:SF0">
    <property type="entry name" value="SARCALUMENIN"/>
    <property type="match status" value="1"/>
</dbReference>
<dbReference type="Proteomes" id="UP000251002">
    <property type="component" value="Unassembled WGS sequence"/>
</dbReference>
<dbReference type="InterPro" id="IPR027417">
    <property type="entry name" value="P-loop_NTPase"/>
</dbReference>
<protein>
    <submittedName>
        <fullName evidence="7">GTPase</fullName>
    </submittedName>
</protein>
<comment type="subcellular location">
    <subcellularLocation>
        <location evidence="1">Membrane</location>
    </subcellularLocation>
</comment>
<evidence type="ECO:0000259" key="6">
    <source>
        <dbReference type="Pfam" id="PF00350"/>
    </source>
</evidence>
<evidence type="ECO:0000313" key="7">
    <source>
        <dbReference type="EMBL" id="RAZ79065.1"/>
    </source>
</evidence>
<dbReference type="InterPro" id="IPR027094">
    <property type="entry name" value="Mitofusin_fam"/>
</dbReference>
<dbReference type="RefSeq" id="WP_112222632.1">
    <property type="nucleotide sequence ID" value="NZ_CP196859.1"/>
</dbReference>
<feature type="domain" description="Dynamin N-terminal" evidence="6">
    <location>
        <begin position="46"/>
        <end position="198"/>
    </location>
</feature>
<name>A0A365L1J3_9BACL</name>
<dbReference type="EMBL" id="QLZR01000002">
    <property type="protein sequence ID" value="RAZ79065.1"/>
    <property type="molecule type" value="Genomic_DNA"/>
</dbReference>
<feature type="domain" description="Dynamin N-terminal" evidence="6">
    <location>
        <begin position="628"/>
        <end position="852"/>
    </location>
</feature>
<sequence length="1195" mass="136969">MTALDHHNELIETARLHRIFEENDDTDRAAKAKLFGRKILKNQFIIGFAGHFSSGKSSMINALTGETLLPSSPIPTSANIVNVHKADSDFAIVNKTEGKPVYFPENYDFEAVKQYCKSGDVTQIDIGHKDSVLPDGVSVMDTPGVDSTDDAHRISTESALHIADMVFYVMDYNHVQSELNFNFTKELQKYTDLYLIVNQIDKHQDSELDFPAFKKSVADSFSAWGVQPKGIFFTSLRDFEMEGNDFEAVKSLVSSSMEGWEGNVGKAAESALSQLKDEHLNFLEDEKMERLETFSNVLSPEEWEMREDVKTETNKVERRMSVQDFDSWKSDFEKNRKELLENANIMPYELRNSLTLYLEAMQPDFKVGMLFSGKKTEAERDARRDDVKEKMATVIPSQITVHLKRLMKSALKDAALLTDQDSLAIDDMELEVPFSVVEEQMPKGVLITGDTVLNFANSLSVAIQRWFIKETESWKNAQKEKFESLPEDAGTEIGMKAETLNQKLLAISTLEEMDEKIEKTERAFSAMLPNQKISAEAILEDWRSEFQASTDEMIEFEPSMLADKEVVQREEEEQQSAQTAETAQQDEEIVLGRALKTAAALGPIRGFEETADYLKRKVSRLEGQEFTIALFGAFSAGKSSFSNALMGETVLPVSPNPTTATINRIRPVSENHPHETADVRLKTVQQMTEDVRNSFGIFDVKIQSLDDAYRKAEQLPEAGGTEQQVHKSFIDAFKSGYRDFKDQLGETIRTNREEFGLYVAKEERSCFVDEIDFYYDCELTRSGVTLVDTPGADSINARHTNVAFEYIRNADAVLFITYYNHAFARADREFLIQLGRVKDAFEMDKMFFVVNAIDLAQNKAEQESVENYVKEELQRFGIRFPRLFGVSSLQALKNREQSGMAEFEESFQHFLKEELKGMAVQSLAEEEQKAVARFWSLIDHTDANMSRKDERLSELKILEQQLRKQLADSPAPVMVKDALQELSELLYYVNQRVFYRFNDFFKESFNPSLFAGKSSQQALDTALHDIVEMTAFDFEQEIRVTNFRLSQRIQKSVESRFRDETEKLRAKNPDFSFTPYEVTEADMLEPDKAFTGTDYSSVKSYYRNNKSFFEKNEKEKLRDALQALMEPDANIYLEKEKRKLAEWAEFWIEQEAEGLRQHIIRQGTDQIDSERTLLQQEEKLAQWKEIYANLISERV</sequence>
<dbReference type="GO" id="GO:0016020">
    <property type="term" value="C:membrane"/>
    <property type="evidence" value="ECO:0007669"/>
    <property type="project" value="UniProtKB-SubCell"/>
</dbReference>
<dbReference type="SUPFAM" id="SSF52540">
    <property type="entry name" value="P-loop containing nucleoside triphosphate hydrolases"/>
    <property type="match status" value="2"/>
</dbReference>
<dbReference type="PANTHER" id="PTHR10465">
    <property type="entry name" value="TRANSMEMBRANE GTPASE FZO1"/>
    <property type="match status" value="1"/>
</dbReference>
<keyword evidence="8" id="KW-1185">Reference proteome</keyword>
<gene>
    <name evidence="7" type="ORF">DP120_05465</name>
</gene>
<accession>A0A365L1J3</accession>
<keyword evidence="5" id="KW-0472">Membrane</keyword>
<keyword evidence="3" id="KW-0378">Hydrolase</keyword>
<comment type="caution">
    <text evidence="7">The sequence shown here is derived from an EMBL/GenBank/DDBJ whole genome shotgun (WGS) entry which is preliminary data.</text>
</comment>
<keyword evidence="4" id="KW-0342">GTP-binding</keyword>
<dbReference type="AlphaFoldDB" id="A0A365L1J3"/>
<evidence type="ECO:0000256" key="3">
    <source>
        <dbReference type="ARBA" id="ARBA00022801"/>
    </source>
</evidence>
<dbReference type="Gene3D" id="3.40.50.300">
    <property type="entry name" value="P-loop containing nucleotide triphosphate hydrolases"/>
    <property type="match status" value="3"/>
</dbReference>
<dbReference type="CDD" id="cd09912">
    <property type="entry name" value="DLP_2"/>
    <property type="match status" value="2"/>
</dbReference>